<dbReference type="CDD" id="cd00882">
    <property type="entry name" value="Ras_like_GTPase"/>
    <property type="match status" value="1"/>
</dbReference>
<dbReference type="Pfam" id="PF21070">
    <property type="entry name" value="IcmF_helical"/>
    <property type="match status" value="1"/>
</dbReference>
<dbReference type="InterPro" id="IPR025743">
    <property type="entry name" value="TssM1_N"/>
</dbReference>
<dbReference type="InterPro" id="IPR017731">
    <property type="entry name" value="TssM1-like"/>
</dbReference>
<comment type="caution">
    <text evidence="6">The sequence shown here is derived from an EMBL/GenBank/DDBJ whole genome shotgun (WGS) entry which is preliminary data.</text>
</comment>
<feature type="domain" description="IcmF-related" evidence="3">
    <location>
        <begin position="519"/>
        <end position="822"/>
    </location>
</feature>
<name>A0ABX2TEN5_9PROT</name>
<dbReference type="Pfam" id="PF06761">
    <property type="entry name" value="IcmF-related"/>
    <property type="match status" value="1"/>
</dbReference>
<dbReference type="InterPro" id="IPR010623">
    <property type="entry name" value="IcmF_C"/>
</dbReference>
<dbReference type="InterPro" id="IPR009612">
    <property type="entry name" value="IcmF-rel"/>
</dbReference>
<reference evidence="6 7" key="1">
    <citation type="submission" date="2020-05" db="EMBL/GenBank/DDBJ databases">
        <title>Azospirillum oleiclasticum sp. nov, a nitrogen-fixing and heavy crude oil-emulsifying bacterium isolated from the crude oil of Yumen Oilfield.</title>
        <authorList>
            <person name="Wu D."/>
            <person name="Cai M."/>
            <person name="Zhang X."/>
        </authorList>
    </citation>
    <scope>NUCLEOTIDE SEQUENCE [LARGE SCALE GENOMIC DNA]</scope>
    <source>
        <strain evidence="6 7">ROY-1-1-2</strain>
    </source>
</reference>
<feature type="transmembrane region" description="Helical" evidence="1">
    <location>
        <begin position="49"/>
        <end position="67"/>
    </location>
</feature>
<keyword evidence="1" id="KW-0812">Transmembrane</keyword>
<dbReference type="RefSeq" id="WP_180283376.1">
    <property type="nucleotide sequence ID" value="NZ_JABFDB010000012.1"/>
</dbReference>
<organism evidence="6 7">
    <name type="scientific">Azospirillum oleiclasticum</name>
    <dbReference type="NCBI Taxonomy" id="2735135"/>
    <lineage>
        <taxon>Bacteria</taxon>
        <taxon>Pseudomonadati</taxon>
        <taxon>Pseudomonadota</taxon>
        <taxon>Alphaproteobacteria</taxon>
        <taxon>Rhodospirillales</taxon>
        <taxon>Azospirillaceae</taxon>
        <taxon>Azospirillum</taxon>
    </lineage>
</organism>
<dbReference type="Proteomes" id="UP000584642">
    <property type="component" value="Unassembled WGS sequence"/>
</dbReference>
<accession>A0ABX2TEN5</accession>
<dbReference type="Pfam" id="PF06744">
    <property type="entry name" value="IcmF_C"/>
    <property type="match status" value="1"/>
</dbReference>
<keyword evidence="7" id="KW-1185">Reference proteome</keyword>
<feature type="domain" description="Type VI secretion system component TssM1 helical" evidence="5">
    <location>
        <begin position="980"/>
        <end position="1081"/>
    </location>
</feature>
<keyword evidence="1" id="KW-1133">Transmembrane helix</keyword>
<feature type="domain" description="Type VI secretion system IcmF C-terminal" evidence="2">
    <location>
        <begin position="1089"/>
        <end position="1195"/>
    </location>
</feature>
<evidence type="ECO:0000256" key="1">
    <source>
        <dbReference type="SAM" id="Phobius"/>
    </source>
</evidence>
<dbReference type="SUPFAM" id="SSF52540">
    <property type="entry name" value="P-loop containing nucleoside triphosphate hydrolases"/>
    <property type="match status" value="1"/>
</dbReference>
<keyword evidence="1" id="KW-0472">Membrane</keyword>
<dbReference type="EMBL" id="JABFDB010000012">
    <property type="protein sequence ID" value="NYZ21603.1"/>
    <property type="molecule type" value="Genomic_DNA"/>
</dbReference>
<dbReference type="Pfam" id="PF14331">
    <property type="entry name" value="IcmF-related_N"/>
    <property type="match status" value="1"/>
</dbReference>
<evidence type="ECO:0000313" key="7">
    <source>
        <dbReference type="Proteomes" id="UP000584642"/>
    </source>
</evidence>
<evidence type="ECO:0000259" key="5">
    <source>
        <dbReference type="Pfam" id="PF21070"/>
    </source>
</evidence>
<sequence>MLKKLLSILTSRWLVTLVGALALAAIVWFLGPLFAFADARPFEDQTVRLVAVFVILLVWALSMQWSLARQRAANERVVEALAEATAPPKADPDQEVGNDEIDLLRQRLREAMARLKRTRFGGRWDRRYLYQLPWYLLIGAPGSGKTTALMNSGLRFPLASEMGRTAVRDLGGTRNCDWWFTDEAVLIDTAGRYTTQDSRQSVDGRVWTGFLDLLKKHRPRQPINGALMAVSLSDLLVWNDADRAQHALTLKRRLQELRTHMGVRFPVYVLLTKADLLAGFNEYFESLGREERDQVWGMTLPMDDGAGEEAAVRFVGPEFDALVGRLNRRLLDRMHQEPDMARRSLDFLFPAQVALLRPALLDFLALVFEPNRFEERPLLRGVYFTSGTQDGVPLDRLTGGFADSFGIERPTLPPFVGQGRSFFIARLLREVVFPEANLAGTDLPMEKRRRLVRRVATGGAVAASVAVAGFWAVSNQGNHALLDKAETATAAAAQALKPLNTAPLSLSRVSDTDFATIVPGLNALRTLPGGWLERGSWPPLELTGGLYQGTRIGRQADTLYVRALRTVLLSRVFLRLEEQVRRERSRPDYLYQALKVYLMLGGQGPLDKELVVDWMALDWLATLPGPFLENTRNDLRTHMEALMEAKFAPIPLDEGLVREARVTLGQYPLAERGFDALRNEEALKALPDWRLVDKAGPLSTRALYRPSGKPLSEGVPGLYTYDAFHGPVMDAIPAVAGALVGEGWVLGQPTLGPDAVNLQNRLQKDILALYLNEYGRRWDELLGDVAIVPFRSLSHAADVLNALSGPDSPLKRWMTAVVRETTLVPGPQQPAAGQPGAASGPGAAALNQVNQAQRNLALGTQNLSALARIAGVQVDQGGPPPGQVINDRFQALRDYAKSENGQPSKLDDTIKQLGDLYQQVARAANAPDQNSALLANLSGGDRGQLVAAMKATARNLPPPVGGMVAGVAQASTTIAVGGAKNQINQVWTSTVLPLCKAALDNRFPMVRNSPVDVAPADFVKLFAPGGLIDQFFNANLKPFVDTSQSPWKFQKVDDAALGMSTAALEQFERAAKIRDGLFPPGATAPKVVFEITPVELDARATQVVFDVDGQSLGYQHGPPRPVIMKWPGGDGPSTVRLSFGPPLAGQPAGVVRTGPWSLFRFLADQALSRTDQPDRFTLTVTVGDRRATFSLRADSINNPFSSNLMESFRCPPSL</sequence>
<feature type="transmembrane region" description="Helical" evidence="1">
    <location>
        <begin position="12"/>
        <end position="37"/>
    </location>
</feature>
<protein>
    <submittedName>
        <fullName evidence="6">Type VI secretion system membrane subunit TssM</fullName>
    </submittedName>
</protein>
<dbReference type="PANTHER" id="PTHR36153:SF1">
    <property type="entry name" value="TYPE VI SECRETION SYSTEM COMPONENT TSSM1"/>
    <property type="match status" value="1"/>
</dbReference>
<evidence type="ECO:0000259" key="4">
    <source>
        <dbReference type="Pfam" id="PF14331"/>
    </source>
</evidence>
<feature type="transmembrane region" description="Helical" evidence="1">
    <location>
        <begin position="455"/>
        <end position="473"/>
    </location>
</feature>
<dbReference type="InterPro" id="IPR027417">
    <property type="entry name" value="P-loop_NTPase"/>
</dbReference>
<dbReference type="InterPro" id="IPR053156">
    <property type="entry name" value="T6SS_TssM-like"/>
</dbReference>
<evidence type="ECO:0000313" key="6">
    <source>
        <dbReference type="EMBL" id="NYZ21603.1"/>
    </source>
</evidence>
<proteinExistence type="predicted"/>
<dbReference type="NCBIfam" id="TIGR03348">
    <property type="entry name" value="VI_IcmF"/>
    <property type="match status" value="1"/>
</dbReference>
<evidence type="ECO:0000259" key="3">
    <source>
        <dbReference type="Pfam" id="PF06761"/>
    </source>
</evidence>
<dbReference type="InterPro" id="IPR048677">
    <property type="entry name" value="TssM1_hel"/>
</dbReference>
<evidence type="ECO:0000259" key="2">
    <source>
        <dbReference type="Pfam" id="PF06744"/>
    </source>
</evidence>
<gene>
    <name evidence="6" type="primary">tssM</name>
    <name evidence="6" type="ORF">HND93_17970</name>
</gene>
<dbReference type="PANTHER" id="PTHR36153">
    <property type="entry name" value="INNER MEMBRANE PROTEIN-RELATED"/>
    <property type="match status" value="1"/>
</dbReference>
<feature type="domain" description="Type VI secretion system component TssM1 N-terminal" evidence="4">
    <location>
        <begin position="201"/>
        <end position="457"/>
    </location>
</feature>